<accession>A0AA88D3U1</accession>
<dbReference type="InterPro" id="IPR011990">
    <property type="entry name" value="TPR-like_helical_dom_sf"/>
</dbReference>
<evidence type="ECO:0008006" key="6">
    <source>
        <dbReference type="Google" id="ProtNLM"/>
    </source>
</evidence>
<feature type="repeat" description="PPR" evidence="3">
    <location>
        <begin position="96"/>
        <end position="130"/>
    </location>
</feature>
<sequence length="209" mass="23608">MKFKFILKPYESKFREPTLEAGCIVVQIATASKDLKMAPSSLDGIKMAIKAFNEYLLKVGVCLNTTSHIIIIHSLCELEGVKPHRRDENEKTKAIYKYIQRSVILLLCKTGKLSEAEKVLREMTTQGAIPDNVVCTILIDGFCKLGNVSAACRLFDEMRNRKIDADFLAYTTLIHGFCQAGKMVEADKLFDEMVTKGMKLRIKYPSYKV</sequence>
<dbReference type="Pfam" id="PF13041">
    <property type="entry name" value="PPR_2"/>
    <property type="match status" value="1"/>
</dbReference>
<dbReference type="AlphaFoldDB" id="A0AA88D3U1"/>
<feature type="repeat" description="PPR" evidence="3">
    <location>
        <begin position="131"/>
        <end position="165"/>
    </location>
</feature>
<dbReference type="PROSITE" id="PS51375">
    <property type="entry name" value="PPR"/>
    <property type="match status" value="3"/>
</dbReference>
<keyword evidence="2" id="KW-0677">Repeat</keyword>
<name>A0AA88D3U1_FICCA</name>
<evidence type="ECO:0000256" key="2">
    <source>
        <dbReference type="ARBA" id="ARBA00022737"/>
    </source>
</evidence>
<dbReference type="PANTHER" id="PTHR46128">
    <property type="entry name" value="MITOCHONDRIAL GROUP I INTRON SPLICING FACTOR CCM1"/>
    <property type="match status" value="1"/>
</dbReference>
<dbReference type="NCBIfam" id="TIGR00756">
    <property type="entry name" value="PPR"/>
    <property type="match status" value="3"/>
</dbReference>
<comment type="caution">
    <text evidence="4">The sequence shown here is derived from an EMBL/GenBank/DDBJ whole genome shotgun (WGS) entry which is preliminary data.</text>
</comment>
<dbReference type="Pfam" id="PF01535">
    <property type="entry name" value="PPR"/>
    <property type="match status" value="1"/>
</dbReference>
<evidence type="ECO:0000256" key="3">
    <source>
        <dbReference type="PROSITE-ProRule" id="PRU00708"/>
    </source>
</evidence>
<reference evidence="4" key="1">
    <citation type="submission" date="2023-07" db="EMBL/GenBank/DDBJ databases">
        <title>draft genome sequence of fig (Ficus carica).</title>
        <authorList>
            <person name="Takahashi T."/>
            <person name="Nishimura K."/>
        </authorList>
    </citation>
    <scope>NUCLEOTIDE SEQUENCE</scope>
</reference>
<dbReference type="PANTHER" id="PTHR46128:SF285">
    <property type="entry name" value="PENTATRICOPEPTIDE REPEAT-CONTAINING PROTEIN"/>
    <property type="match status" value="1"/>
</dbReference>
<organism evidence="4 5">
    <name type="scientific">Ficus carica</name>
    <name type="common">Common fig</name>
    <dbReference type="NCBI Taxonomy" id="3494"/>
    <lineage>
        <taxon>Eukaryota</taxon>
        <taxon>Viridiplantae</taxon>
        <taxon>Streptophyta</taxon>
        <taxon>Embryophyta</taxon>
        <taxon>Tracheophyta</taxon>
        <taxon>Spermatophyta</taxon>
        <taxon>Magnoliopsida</taxon>
        <taxon>eudicotyledons</taxon>
        <taxon>Gunneridae</taxon>
        <taxon>Pentapetalae</taxon>
        <taxon>rosids</taxon>
        <taxon>fabids</taxon>
        <taxon>Rosales</taxon>
        <taxon>Moraceae</taxon>
        <taxon>Ficeae</taxon>
        <taxon>Ficus</taxon>
    </lineage>
</organism>
<dbReference type="Gene3D" id="1.25.40.10">
    <property type="entry name" value="Tetratricopeptide repeat domain"/>
    <property type="match status" value="1"/>
</dbReference>
<feature type="repeat" description="PPR" evidence="3">
    <location>
        <begin position="166"/>
        <end position="200"/>
    </location>
</feature>
<protein>
    <recommendedName>
        <fullName evidence="6">Pentatricopeptide repeat-containing protein</fullName>
    </recommendedName>
</protein>
<proteinExistence type="inferred from homology"/>
<dbReference type="InterPro" id="IPR002885">
    <property type="entry name" value="PPR_rpt"/>
</dbReference>
<dbReference type="InterPro" id="IPR050872">
    <property type="entry name" value="PPR_P_subfamily"/>
</dbReference>
<dbReference type="Proteomes" id="UP001187192">
    <property type="component" value="Unassembled WGS sequence"/>
</dbReference>
<keyword evidence="5" id="KW-1185">Reference proteome</keyword>
<comment type="similarity">
    <text evidence="1">Belongs to the PPR family. P subfamily.</text>
</comment>
<dbReference type="EMBL" id="BTGU01000013">
    <property type="protein sequence ID" value="GMN41741.1"/>
    <property type="molecule type" value="Genomic_DNA"/>
</dbReference>
<gene>
    <name evidence="4" type="ORF">TIFTF001_010966</name>
</gene>
<evidence type="ECO:0000313" key="5">
    <source>
        <dbReference type="Proteomes" id="UP001187192"/>
    </source>
</evidence>
<evidence type="ECO:0000313" key="4">
    <source>
        <dbReference type="EMBL" id="GMN41741.1"/>
    </source>
</evidence>
<evidence type="ECO:0000256" key="1">
    <source>
        <dbReference type="ARBA" id="ARBA00007626"/>
    </source>
</evidence>